<dbReference type="Pfam" id="PF24862">
    <property type="entry name" value="SUS_EPBD"/>
    <property type="match status" value="1"/>
</dbReference>
<feature type="domain" description="Sucrose synthase EPBD" evidence="11">
    <location>
        <begin position="146"/>
        <end position="234"/>
    </location>
</feature>
<comment type="caution">
    <text evidence="12">The sequence shown here is derived from an EMBL/GenBank/DDBJ whole genome shotgun (WGS) entry which is preliminary data.</text>
</comment>
<reference evidence="13" key="1">
    <citation type="journal article" date="2021" name="Science">
        <title>Hunting the eagle killer: A cyanobacterial neurotoxin causes vacuolar myelinopathy.</title>
        <authorList>
            <person name="Breinlinger S."/>
            <person name="Phillips T.J."/>
            <person name="Haram B.N."/>
            <person name="Mares J."/>
            <person name="Martinez Yerena J.A."/>
            <person name="Hrouzek P."/>
            <person name="Sobotka R."/>
            <person name="Henderson W.M."/>
            <person name="Schmieder P."/>
            <person name="Williams S.M."/>
            <person name="Lauderdale J.D."/>
            <person name="Wilde H.D."/>
            <person name="Gerrin W."/>
            <person name="Kust A."/>
            <person name="Washington J.W."/>
            <person name="Wagner C."/>
            <person name="Geier B."/>
            <person name="Liebeke M."/>
            <person name="Enke H."/>
            <person name="Niedermeyer T.H.J."/>
            <person name="Wilde S.B."/>
        </authorList>
    </citation>
    <scope>NUCLEOTIDE SEQUENCE [LARGE SCALE GENOMIC DNA]</scope>
    <source>
        <strain evidence="13">Thurmond2011</strain>
    </source>
</reference>
<evidence type="ECO:0000256" key="1">
    <source>
        <dbReference type="ARBA" id="ARBA00006530"/>
    </source>
</evidence>
<evidence type="ECO:0000256" key="2">
    <source>
        <dbReference type="ARBA" id="ARBA00012540"/>
    </source>
</evidence>
<dbReference type="InterPro" id="IPR000368">
    <property type="entry name" value="Sucrose_synth_GT-B1"/>
</dbReference>
<dbReference type="AlphaFoldDB" id="A0AAP5MBK9"/>
<name>A0AAP5MBK9_9CYAN</name>
<comment type="similarity">
    <text evidence="1">Belongs to the glycosyltransferase 1 family.</text>
</comment>
<dbReference type="GO" id="GO:0016157">
    <property type="term" value="F:sucrose synthase activity"/>
    <property type="evidence" value="ECO:0007669"/>
    <property type="project" value="UniProtKB-UniRule"/>
</dbReference>
<dbReference type="EC" id="2.4.1.13" evidence="2 7"/>
<organism evidence="12 13">
    <name type="scientific">Aetokthonos hydrillicola Thurmond2011</name>
    <dbReference type="NCBI Taxonomy" id="2712845"/>
    <lineage>
        <taxon>Bacteria</taxon>
        <taxon>Bacillati</taxon>
        <taxon>Cyanobacteriota</taxon>
        <taxon>Cyanophyceae</taxon>
        <taxon>Nostocales</taxon>
        <taxon>Hapalosiphonaceae</taxon>
        <taxon>Aetokthonos</taxon>
    </lineage>
</organism>
<dbReference type="RefSeq" id="WP_208350590.1">
    <property type="nucleotide sequence ID" value="NZ_JAALHA020000015.1"/>
</dbReference>
<gene>
    <name evidence="12" type="ORF">G7B40_026260</name>
</gene>
<keyword evidence="4 12" id="KW-0328">Glycosyltransferase</keyword>
<evidence type="ECO:0000313" key="13">
    <source>
        <dbReference type="Proteomes" id="UP000667802"/>
    </source>
</evidence>
<feature type="domain" description="Glycosyl transferase family 1" evidence="8">
    <location>
        <begin position="566"/>
        <end position="730"/>
    </location>
</feature>
<evidence type="ECO:0000256" key="3">
    <source>
        <dbReference type="ARBA" id="ARBA00020955"/>
    </source>
</evidence>
<evidence type="ECO:0000256" key="5">
    <source>
        <dbReference type="ARBA" id="ARBA00022679"/>
    </source>
</evidence>
<dbReference type="Pfam" id="PF00534">
    <property type="entry name" value="Glycos_transf_1"/>
    <property type="match status" value="1"/>
</dbReference>
<evidence type="ECO:0000259" key="10">
    <source>
        <dbReference type="Pfam" id="PF24861"/>
    </source>
</evidence>
<dbReference type="Proteomes" id="UP000667802">
    <property type="component" value="Unassembled WGS sequence"/>
</dbReference>
<evidence type="ECO:0000256" key="7">
    <source>
        <dbReference type="NCBIfam" id="TIGR02470"/>
    </source>
</evidence>
<dbReference type="Gene3D" id="1.20.120.1230">
    <property type="match status" value="1"/>
</dbReference>
<dbReference type="InterPro" id="IPR056735">
    <property type="entry name" value="SUS_N"/>
</dbReference>
<dbReference type="InterPro" id="IPR056736">
    <property type="entry name" value="SUS_EPBD"/>
</dbReference>
<dbReference type="SUPFAM" id="SSF53756">
    <property type="entry name" value="UDP-Glycosyltransferase/glycogen phosphorylase"/>
    <property type="match status" value="1"/>
</dbReference>
<dbReference type="Gene3D" id="3.40.50.2000">
    <property type="entry name" value="Glycogen Phosphorylase B"/>
    <property type="match status" value="2"/>
</dbReference>
<keyword evidence="13" id="KW-1185">Reference proteome</keyword>
<evidence type="ECO:0000259" key="9">
    <source>
        <dbReference type="Pfam" id="PF00862"/>
    </source>
</evidence>
<sequence length="805" mass="93179">MHELVKTVLNSEEKTALRQLLFTLSSLGKKFFLRNEILQAFADYCYKSQKPAYFYHSSSVGKLINYTHEIILEDDSTWFVVRQRVASQEVWRLAANMASFEMMTPQALLNVRDRLVNRFQPRILEIDFNPFYQGSPTINDPRNIGQGLAFLNRHLCSQVLTDPEYWLEVLFNVLHRRRYDGIPILINDRIHSGQQLSGQIKEVLNFLRDRPPNEPYEKIRFDLQEFGLEPGWGNTSSRIRETLELLARLITTPEPAILEAFVERIPAVFRVVLVSIHGWVSQEGVLGRPETAGQVIYVLEQARSLENKLREEIKLAGLDVLGIQPQVIILTRLIPNCEGTLCSLRLEKVLLTENAWILRVPFHDSYPPITQEWISKFEIWPYLEKFAIDAERELLAQLRGAPDLIIGNYSDGNLVAFLLARSLKVTHCNIAHSLEKPKHLFSNLYWQDLEDQFHFSAQFTADLINMNAADFIITSTYQEIMGTPDTIGQYESYKCFSMPSLYHVVDGIDLLSPKFNMVPPGVDENIFFSYDQTEQRDPNLRTRVHDLLFTRKDPLILGLLTDPSKRPIFAVGSIASIDNLAGLAECFGKSEALQEQFNLILVTGKLYPEQAKNSDETDQINKLHRIINQYHLQGHIRWLGMYLPIIELGEAYRVIADQRGIFVHFAHFEAFGRTILEAMSSGLPAFAAQFGGSLEIINDSEENEFHLNPTDLEGTAKKILNFINQCNTEEEYWYKISEWVSQRVRIKYNWHSHIKQLLLLSKIYSFWKFVSPENREARDRYLEALFYLVYKPRAEIILQQHMQKR</sequence>
<dbReference type="InterPro" id="IPR001296">
    <property type="entry name" value="Glyco_trans_1"/>
</dbReference>
<dbReference type="PANTHER" id="PTHR45839">
    <property type="match status" value="1"/>
</dbReference>
<dbReference type="Gene3D" id="3.10.450.330">
    <property type="match status" value="1"/>
</dbReference>
<dbReference type="GO" id="GO:0005985">
    <property type="term" value="P:sucrose metabolic process"/>
    <property type="evidence" value="ECO:0007669"/>
    <property type="project" value="UniProtKB-UniRule"/>
</dbReference>
<feature type="domain" description="Sucrose synthase first GT-B" evidence="9">
    <location>
        <begin position="257"/>
        <end position="549"/>
    </location>
</feature>
<protein>
    <recommendedName>
        <fullName evidence="3 7">Sucrose synthase</fullName>
        <ecNumber evidence="2 7">2.4.1.13</ecNumber>
    </recommendedName>
</protein>
<accession>A0AAP5MBK9</accession>
<dbReference type="Pfam" id="PF24861">
    <property type="entry name" value="SUS_N"/>
    <property type="match status" value="1"/>
</dbReference>
<dbReference type="PANTHER" id="PTHR45839:SF7">
    <property type="entry name" value="SUCROSE SYNTHASE 1"/>
    <property type="match status" value="1"/>
</dbReference>
<proteinExistence type="inferred from homology"/>
<dbReference type="InterPro" id="IPR012820">
    <property type="entry name" value="Sucrose_synthase_pln/cyn"/>
</dbReference>
<evidence type="ECO:0000256" key="6">
    <source>
        <dbReference type="ARBA" id="ARBA00049030"/>
    </source>
</evidence>
<dbReference type="EMBL" id="JAALHA020000015">
    <property type="protein sequence ID" value="MDR9898037.1"/>
    <property type="molecule type" value="Genomic_DNA"/>
</dbReference>
<keyword evidence="5 12" id="KW-0808">Transferase</keyword>
<evidence type="ECO:0000313" key="12">
    <source>
        <dbReference type="EMBL" id="MDR9898037.1"/>
    </source>
</evidence>
<evidence type="ECO:0000256" key="4">
    <source>
        <dbReference type="ARBA" id="ARBA00022676"/>
    </source>
</evidence>
<dbReference type="Pfam" id="PF00862">
    <property type="entry name" value="GT-B_Sucrose_synth"/>
    <property type="match status" value="1"/>
</dbReference>
<comment type="catalytic activity">
    <reaction evidence="6">
        <text>an NDP-alpha-D-glucose + D-fructose = a ribonucleoside 5'-diphosphate + sucrose + H(+)</text>
        <dbReference type="Rhea" id="RHEA:16241"/>
        <dbReference type="ChEBI" id="CHEBI:15378"/>
        <dbReference type="ChEBI" id="CHEBI:17992"/>
        <dbReference type="ChEBI" id="CHEBI:37721"/>
        <dbReference type="ChEBI" id="CHEBI:57930"/>
        <dbReference type="ChEBI" id="CHEBI:76533"/>
        <dbReference type="EC" id="2.4.1.13"/>
    </reaction>
</comment>
<evidence type="ECO:0000259" key="11">
    <source>
        <dbReference type="Pfam" id="PF24862"/>
    </source>
</evidence>
<evidence type="ECO:0000259" key="8">
    <source>
        <dbReference type="Pfam" id="PF00534"/>
    </source>
</evidence>
<feature type="domain" description="Sucrose synthase N-terminal" evidence="10">
    <location>
        <begin position="4"/>
        <end position="112"/>
    </location>
</feature>
<dbReference type="NCBIfam" id="TIGR02470">
    <property type="entry name" value="sucr_synth"/>
    <property type="match status" value="1"/>
</dbReference>